<name>A0A7W6GEA8_9HYPH</name>
<dbReference type="AlphaFoldDB" id="A0A7W6GEA8"/>
<dbReference type="RefSeq" id="WP_183393696.1">
    <property type="nucleotide sequence ID" value="NZ_JACIDR010000001.1"/>
</dbReference>
<evidence type="ECO:0000313" key="2">
    <source>
        <dbReference type="EMBL" id="MBB3971853.1"/>
    </source>
</evidence>
<keyword evidence="3" id="KW-1185">Reference proteome</keyword>
<dbReference type="EMBL" id="JACIDR010000001">
    <property type="protein sequence ID" value="MBB3971853.1"/>
    <property type="molecule type" value="Genomic_DNA"/>
</dbReference>
<evidence type="ECO:0000313" key="3">
    <source>
        <dbReference type="Proteomes" id="UP000528964"/>
    </source>
</evidence>
<gene>
    <name evidence="2" type="ORF">GGR24_000486</name>
</gene>
<organism evidence="2 3">
    <name type="scientific">Hansschlegelia beijingensis</name>
    <dbReference type="NCBI Taxonomy" id="1133344"/>
    <lineage>
        <taxon>Bacteria</taxon>
        <taxon>Pseudomonadati</taxon>
        <taxon>Pseudomonadota</taxon>
        <taxon>Alphaproteobacteria</taxon>
        <taxon>Hyphomicrobiales</taxon>
        <taxon>Methylopilaceae</taxon>
        <taxon>Hansschlegelia</taxon>
    </lineage>
</organism>
<comment type="caution">
    <text evidence="2">The sequence shown here is derived from an EMBL/GenBank/DDBJ whole genome shotgun (WGS) entry which is preliminary data.</text>
</comment>
<protein>
    <recommendedName>
        <fullName evidence="1">DUF4935 domain-containing protein</fullName>
    </recommendedName>
</protein>
<evidence type="ECO:0000259" key="1">
    <source>
        <dbReference type="Pfam" id="PF16289"/>
    </source>
</evidence>
<dbReference type="Proteomes" id="UP000528964">
    <property type="component" value="Unassembled WGS sequence"/>
</dbReference>
<sequence>MLQRYFSSQPPFRGAVSKKAEFPDAIALLALEAWAEQQDTTVLAISRDGDWRAFAEGSTRLVCTPNFTGALNLFNQAGQRVVHRAVELLKAGQAPDVEHDLNIAIQAWLDEADFEVEARSSFHFEAEPESASQQTWTIASPPQVLSLEGDEVTFSMELDCLIRFVAQFDLSVRDSIDGEYVRLNTQSDDVESSHRVSVSVTINRALDPEPSAVEVEVNRRRLHVDFGNIDLRWSYED</sequence>
<proteinExistence type="predicted"/>
<dbReference type="Pfam" id="PF16289">
    <property type="entry name" value="PIN_12"/>
    <property type="match status" value="1"/>
</dbReference>
<feature type="domain" description="DUF4935" evidence="1">
    <location>
        <begin position="1"/>
        <end position="51"/>
    </location>
</feature>
<dbReference type="InterPro" id="IPR032557">
    <property type="entry name" value="DUF4935"/>
</dbReference>
<reference evidence="2 3" key="1">
    <citation type="submission" date="2020-08" db="EMBL/GenBank/DDBJ databases">
        <title>Genomic Encyclopedia of Type Strains, Phase IV (KMG-IV): sequencing the most valuable type-strain genomes for metagenomic binning, comparative biology and taxonomic classification.</title>
        <authorList>
            <person name="Goeker M."/>
        </authorList>
    </citation>
    <scope>NUCLEOTIDE SEQUENCE [LARGE SCALE GENOMIC DNA]</scope>
    <source>
        <strain evidence="2 3">DSM 25481</strain>
    </source>
</reference>
<accession>A0A7W6GEA8</accession>